<sequence length="264" mass="31130">MEDLWGNVKKLLKNKNFADYAKDFDRRPLIELANNMNGPRMKLIHWSTLAEIQRIPHSKENLTVDALEAINKYGAEICEIFMVSHRWLRPRLNSSDSHPDSIDNEKAKAINEFSKWRQEWVKLNHDIVPEIFYWIDFCCIDQYDLESAIPLLPVWVACCERFLRIETPDYSERAWCRLEPLLSYVFQFANHHTIIHSDFKYSSTNFHYGKKIRALILDPMNGKSTDQADLERIKPIVDLAKNIQIKNNREKVNFGLTTIKCFQL</sequence>
<evidence type="ECO:0000313" key="1">
    <source>
        <dbReference type="EMBL" id="CAF0917951.1"/>
    </source>
</evidence>
<organism evidence="1 3">
    <name type="scientific">Rotaria sordida</name>
    <dbReference type="NCBI Taxonomy" id="392033"/>
    <lineage>
        <taxon>Eukaryota</taxon>
        <taxon>Metazoa</taxon>
        <taxon>Spiralia</taxon>
        <taxon>Gnathifera</taxon>
        <taxon>Rotifera</taxon>
        <taxon>Eurotatoria</taxon>
        <taxon>Bdelloidea</taxon>
        <taxon>Philodinida</taxon>
        <taxon>Philodinidae</taxon>
        <taxon>Rotaria</taxon>
    </lineage>
</organism>
<comment type="caution">
    <text evidence="1">The sequence shown here is derived from an EMBL/GenBank/DDBJ whole genome shotgun (WGS) entry which is preliminary data.</text>
</comment>
<dbReference type="EMBL" id="CAJNOT010000262">
    <property type="protein sequence ID" value="CAF0917951.1"/>
    <property type="molecule type" value="Genomic_DNA"/>
</dbReference>
<name>A0A814ANK7_9BILA</name>
<accession>A0A814ANK7</accession>
<evidence type="ECO:0008006" key="4">
    <source>
        <dbReference type="Google" id="ProtNLM"/>
    </source>
</evidence>
<dbReference type="AlphaFoldDB" id="A0A814ANK7"/>
<gene>
    <name evidence="2" type="ORF">JBS370_LOCUS26761</name>
    <name evidence="1" type="ORF">ZHD862_LOCUS8233</name>
</gene>
<dbReference type="EMBL" id="CAJOBD010004817">
    <property type="protein sequence ID" value="CAF4009639.1"/>
    <property type="molecule type" value="Genomic_DNA"/>
</dbReference>
<protein>
    <recommendedName>
        <fullName evidence="4">Heterokaryon incompatibility domain-containing protein</fullName>
    </recommendedName>
</protein>
<reference evidence="1" key="1">
    <citation type="submission" date="2021-02" db="EMBL/GenBank/DDBJ databases">
        <authorList>
            <person name="Nowell W R."/>
        </authorList>
    </citation>
    <scope>NUCLEOTIDE SEQUENCE</scope>
</reference>
<proteinExistence type="predicted"/>
<evidence type="ECO:0000313" key="2">
    <source>
        <dbReference type="EMBL" id="CAF4009639.1"/>
    </source>
</evidence>
<evidence type="ECO:0000313" key="3">
    <source>
        <dbReference type="Proteomes" id="UP000663864"/>
    </source>
</evidence>
<dbReference type="Proteomes" id="UP000663864">
    <property type="component" value="Unassembled WGS sequence"/>
</dbReference>
<dbReference type="Proteomes" id="UP000663836">
    <property type="component" value="Unassembled WGS sequence"/>
</dbReference>